<sequence length="218" mass="24954">MASRDNKKHKQRSRNRDPDSDFSRKLTYVLRHNAVGLGMNVDHEGYVNIAEIQTHQLFQRFRPVTKEKLQHVIDIDEKQRFSMLQRADEWFIRANQGHSGDVAAQLVDEKMLTPVLSSKDHPICVHGTDTGAWTKITASGGLSRMGRKHIHMSSQHKGSKEMISGMRKRSNVMIYIDFDKAIAAGIKFYISKNQVILSEGNDQGMIPVEFFKEVKFLD</sequence>
<dbReference type="InterPro" id="IPR042080">
    <property type="entry name" value="RNA_2'-PTrans_N"/>
</dbReference>
<dbReference type="Proteomes" id="UP001152795">
    <property type="component" value="Unassembled WGS sequence"/>
</dbReference>
<feature type="compositionally biased region" description="Basic residues" evidence="7">
    <location>
        <begin position="1"/>
        <end position="13"/>
    </location>
</feature>
<reference evidence="8" key="1">
    <citation type="submission" date="2020-04" db="EMBL/GenBank/DDBJ databases">
        <authorList>
            <person name="Alioto T."/>
            <person name="Alioto T."/>
            <person name="Gomez Garrido J."/>
        </authorList>
    </citation>
    <scope>NUCLEOTIDE SEQUENCE</scope>
    <source>
        <strain evidence="8">A484AB</strain>
    </source>
</reference>
<evidence type="ECO:0000256" key="1">
    <source>
        <dbReference type="ARBA" id="ARBA00003343"/>
    </source>
</evidence>
<dbReference type="Gene3D" id="1.10.10.970">
    <property type="entry name" value="RNA 2'-phosphotransferase, Tpt1/KptA family, N-terminal domain"/>
    <property type="match status" value="1"/>
</dbReference>
<dbReference type="Pfam" id="PF01885">
    <property type="entry name" value="PTS_2-RNA"/>
    <property type="match status" value="1"/>
</dbReference>
<keyword evidence="9" id="KW-1185">Reference proteome</keyword>
<keyword evidence="4" id="KW-0808">Transferase</keyword>
<evidence type="ECO:0000256" key="7">
    <source>
        <dbReference type="SAM" id="MobiDB-lite"/>
    </source>
</evidence>
<dbReference type="GO" id="GO:0000215">
    <property type="term" value="F:tRNA 2'-phosphotransferase activity"/>
    <property type="evidence" value="ECO:0007669"/>
    <property type="project" value="UniProtKB-EC"/>
</dbReference>
<keyword evidence="5" id="KW-0520">NAD</keyword>
<dbReference type="PANTHER" id="PTHR12684:SF2">
    <property type="entry name" value="TRNA 2'-PHOSPHOTRANSFERASE 1"/>
    <property type="match status" value="1"/>
</dbReference>
<evidence type="ECO:0000256" key="5">
    <source>
        <dbReference type="ARBA" id="ARBA00023027"/>
    </source>
</evidence>
<dbReference type="PANTHER" id="PTHR12684">
    <property type="entry name" value="PUTATIVE PHOSPHOTRANSFERASE"/>
    <property type="match status" value="1"/>
</dbReference>
<name>A0A6S7G8I9_PARCT</name>
<comment type="function">
    <text evidence="1">Catalyzes the last step of tRNA splicing, the transfer of the splice junction 2'-phosphate from ligated tRNA to NAD to produce ADP-ribose 1''-2'' cyclic phosphate.</text>
</comment>
<accession>A0A6S7G8I9</accession>
<dbReference type="EMBL" id="CACRXK020000870">
    <property type="protein sequence ID" value="CAB3985409.1"/>
    <property type="molecule type" value="Genomic_DNA"/>
</dbReference>
<feature type="region of interest" description="Disordered" evidence="7">
    <location>
        <begin position="1"/>
        <end position="21"/>
    </location>
</feature>
<comment type="similarity">
    <text evidence="2">Belongs to the KptA/TPT1 family.</text>
</comment>
<evidence type="ECO:0000256" key="4">
    <source>
        <dbReference type="ARBA" id="ARBA00022679"/>
    </source>
</evidence>
<evidence type="ECO:0000256" key="2">
    <source>
        <dbReference type="ARBA" id="ARBA00009836"/>
    </source>
</evidence>
<organism evidence="8 9">
    <name type="scientific">Paramuricea clavata</name>
    <name type="common">Red gorgonian</name>
    <name type="synonym">Violescent sea-whip</name>
    <dbReference type="NCBI Taxonomy" id="317549"/>
    <lineage>
        <taxon>Eukaryota</taxon>
        <taxon>Metazoa</taxon>
        <taxon>Cnidaria</taxon>
        <taxon>Anthozoa</taxon>
        <taxon>Octocorallia</taxon>
        <taxon>Malacalcyonacea</taxon>
        <taxon>Plexauridae</taxon>
        <taxon>Paramuricea</taxon>
    </lineage>
</organism>
<dbReference type="SUPFAM" id="SSF56399">
    <property type="entry name" value="ADP-ribosylation"/>
    <property type="match status" value="1"/>
</dbReference>
<dbReference type="EC" id="2.7.1.160" evidence="3"/>
<gene>
    <name evidence="8" type="ORF">PACLA_8A083059</name>
</gene>
<evidence type="ECO:0000256" key="6">
    <source>
        <dbReference type="ARBA" id="ARBA00047949"/>
    </source>
</evidence>
<evidence type="ECO:0000313" key="8">
    <source>
        <dbReference type="EMBL" id="CAB3985409.1"/>
    </source>
</evidence>
<dbReference type="InterPro" id="IPR042081">
    <property type="entry name" value="RNA_2'-PTrans_C"/>
</dbReference>
<dbReference type="GO" id="GO:0006388">
    <property type="term" value="P:tRNA splicing, via endonucleolytic cleavage and ligation"/>
    <property type="evidence" value="ECO:0007669"/>
    <property type="project" value="TreeGrafter"/>
</dbReference>
<dbReference type="OrthoDB" id="419694at2759"/>
<evidence type="ECO:0000256" key="3">
    <source>
        <dbReference type="ARBA" id="ARBA00012007"/>
    </source>
</evidence>
<comment type="catalytic activity">
    <reaction evidence="6">
        <text>2'-phospho-[ligated tRNA] + NAD(+) = mature tRNA + ADP-alpha-D-ribose 1'',2''-cyclic phosphate + nicotinamide</text>
        <dbReference type="Rhea" id="RHEA:23324"/>
        <dbReference type="Rhea" id="RHEA-COMP:11106"/>
        <dbReference type="Rhea" id="RHEA-COMP:11107"/>
        <dbReference type="ChEBI" id="CHEBI:17154"/>
        <dbReference type="ChEBI" id="CHEBI:57540"/>
        <dbReference type="ChEBI" id="CHEBI:76596"/>
        <dbReference type="ChEBI" id="CHEBI:82883"/>
        <dbReference type="ChEBI" id="CHEBI:85027"/>
        <dbReference type="EC" id="2.7.1.160"/>
    </reaction>
</comment>
<dbReference type="InterPro" id="IPR002745">
    <property type="entry name" value="Ptrans_KptA/Tpt1"/>
</dbReference>
<comment type="caution">
    <text evidence="8">The sequence shown here is derived from an EMBL/GenBank/DDBJ whole genome shotgun (WGS) entry which is preliminary data.</text>
</comment>
<protein>
    <recommendedName>
        <fullName evidence="3">2'-phosphotransferase</fullName>
        <ecNumber evidence="3">2.7.1.160</ecNumber>
    </recommendedName>
</protein>
<evidence type="ECO:0000313" key="9">
    <source>
        <dbReference type="Proteomes" id="UP001152795"/>
    </source>
</evidence>
<dbReference type="AlphaFoldDB" id="A0A6S7G8I9"/>
<proteinExistence type="inferred from homology"/>
<dbReference type="Gene3D" id="3.20.170.30">
    <property type="match status" value="1"/>
</dbReference>